<feature type="chain" id="PRO_5045435447" evidence="4">
    <location>
        <begin position="22"/>
        <end position="324"/>
    </location>
</feature>
<evidence type="ECO:0000256" key="2">
    <source>
        <dbReference type="ARBA" id="ARBA00022448"/>
    </source>
</evidence>
<gene>
    <name evidence="6" type="ORF">GCM10011609_26730</name>
</gene>
<comment type="similarity">
    <text evidence="1">Belongs to the bacterial solute-binding protein 3 family.</text>
</comment>
<accession>A0ABQ2HSB7</accession>
<evidence type="ECO:0000259" key="5">
    <source>
        <dbReference type="SMART" id="SM00062"/>
    </source>
</evidence>
<dbReference type="SMART" id="SM00062">
    <property type="entry name" value="PBPb"/>
    <property type="match status" value="1"/>
</dbReference>
<dbReference type="PANTHER" id="PTHR30085">
    <property type="entry name" value="AMINO ACID ABC TRANSPORTER PERMEASE"/>
    <property type="match status" value="1"/>
</dbReference>
<evidence type="ECO:0000256" key="1">
    <source>
        <dbReference type="ARBA" id="ARBA00010333"/>
    </source>
</evidence>
<dbReference type="RefSeq" id="WP_189154990.1">
    <property type="nucleotide sequence ID" value="NZ_BMNC01000003.1"/>
</dbReference>
<dbReference type="InterPro" id="IPR001638">
    <property type="entry name" value="Solute-binding_3/MltF_N"/>
</dbReference>
<name>A0ABQ2HSB7_9PSEU</name>
<comment type="caution">
    <text evidence="6">The sequence shown here is derived from an EMBL/GenBank/DDBJ whole genome shotgun (WGS) entry which is preliminary data.</text>
</comment>
<sequence length="324" mass="35143">MRRLLLATALLLTACATPEMAVTPTLPLSVPAPVPTQMQVPPEIPVERRTDCRAEQSYRPQGPLPAPEQLPAGSAMLRIREKGKIVVGVGNAYLLSFRDPGTGQVRGFEAALAEEIAHAIFGGDRAKAADHVQYRVTDAADRIPALRTDRVDLVLSSMTMTCERWQEVAFSAEYYSSQQRLLVHHDSGIDDLGRLGGRKVCASRTSTNLRPIAEHPAKPIPVAAANTADCLLLLQQGQVDAVSTGDIILAGLAAQDPTTRIVGPQLRSDPTGIAIAQHRLDLVRFVNAVLERVVADGTWRQLQRTWLADQLGPAEPPALQYRPE</sequence>
<evidence type="ECO:0000313" key="6">
    <source>
        <dbReference type="EMBL" id="GGM88628.1"/>
    </source>
</evidence>
<proteinExistence type="inferred from homology"/>
<evidence type="ECO:0000256" key="4">
    <source>
        <dbReference type="SAM" id="SignalP"/>
    </source>
</evidence>
<feature type="signal peptide" evidence="4">
    <location>
        <begin position="1"/>
        <end position="21"/>
    </location>
</feature>
<reference evidence="7" key="1">
    <citation type="journal article" date="2019" name="Int. J. Syst. Evol. Microbiol.">
        <title>The Global Catalogue of Microorganisms (GCM) 10K type strain sequencing project: providing services to taxonomists for standard genome sequencing and annotation.</title>
        <authorList>
            <consortium name="The Broad Institute Genomics Platform"/>
            <consortium name="The Broad Institute Genome Sequencing Center for Infectious Disease"/>
            <person name="Wu L."/>
            <person name="Ma J."/>
        </authorList>
    </citation>
    <scope>NUCLEOTIDE SEQUENCE [LARGE SCALE GENOMIC DNA]</scope>
    <source>
        <strain evidence="7">CGMCC 4.7319</strain>
    </source>
</reference>
<keyword evidence="2" id="KW-0813">Transport</keyword>
<protein>
    <submittedName>
        <fullName evidence="6">Glutamine-binding protein GlnH</fullName>
    </submittedName>
</protein>
<dbReference type="Proteomes" id="UP000597656">
    <property type="component" value="Unassembled WGS sequence"/>
</dbReference>
<dbReference type="PROSITE" id="PS51257">
    <property type="entry name" value="PROKAR_LIPOPROTEIN"/>
    <property type="match status" value="1"/>
</dbReference>
<feature type="domain" description="Solute-binding protein family 3/N-terminal" evidence="5">
    <location>
        <begin position="84"/>
        <end position="310"/>
    </location>
</feature>
<dbReference type="InterPro" id="IPR051455">
    <property type="entry name" value="Bact_solute-bind_prot3"/>
</dbReference>
<dbReference type="Gene3D" id="3.40.190.10">
    <property type="entry name" value="Periplasmic binding protein-like II"/>
    <property type="match status" value="2"/>
</dbReference>
<dbReference type="SUPFAM" id="SSF53850">
    <property type="entry name" value="Periplasmic binding protein-like II"/>
    <property type="match status" value="1"/>
</dbReference>
<evidence type="ECO:0000256" key="3">
    <source>
        <dbReference type="ARBA" id="ARBA00022729"/>
    </source>
</evidence>
<keyword evidence="3 4" id="KW-0732">Signal</keyword>
<dbReference type="CDD" id="cd13690">
    <property type="entry name" value="PBP2_GluB"/>
    <property type="match status" value="1"/>
</dbReference>
<dbReference type="PANTHER" id="PTHR30085:SF6">
    <property type="entry name" value="ABC TRANSPORTER GLUTAMINE-BINDING PROTEIN GLNH"/>
    <property type="match status" value="1"/>
</dbReference>
<organism evidence="6 7">
    <name type="scientific">Lentzea pudingi</name>
    <dbReference type="NCBI Taxonomy" id="1789439"/>
    <lineage>
        <taxon>Bacteria</taxon>
        <taxon>Bacillati</taxon>
        <taxon>Actinomycetota</taxon>
        <taxon>Actinomycetes</taxon>
        <taxon>Pseudonocardiales</taxon>
        <taxon>Pseudonocardiaceae</taxon>
        <taxon>Lentzea</taxon>
    </lineage>
</organism>
<evidence type="ECO:0000313" key="7">
    <source>
        <dbReference type="Proteomes" id="UP000597656"/>
    </source>
</evidence>
<keyword evidence="7" id="KW-1185">Reference proteome</keyword>
<dbReference type="EMBL" id="BMNC01000003">
    <property type="protein sequence ID" value="GGM88628.1"/>
    <property type="molecule type" value="Genomic_DNA"/>
</dbReference>
<dbReference type="Pfam" id="PF00497">
    <property type="entry name" value="SBP_bac_3"/>
    <property type="match status" value="1"/>
</dbReference>